<dbReference type="FunFam" id="1.20.120.1780:FF:000001">
    <property type="entry name" value="4-hydroxybenzoate octaprenyltransferase"/>
    <property type="match status" value="1"/>
</dbReference>
<keyword evidence="6 13" id="KW-0808">Transferase</keyword>
<gene>
    <name evidence="13" type="ORF">AVDCRST_MAG68-4342</name>
</gene>
<dbReference type="GO" id="GO:0006744">
    <property type="term" value="P:ubiquinone biosynthetic process"/>
    <property type="evidence" value="ECO:0007669"/>
    <property type="project" value="UniProtKB-KW"/>
</dbReference>
<dbReference type="PANTHER" id="PTHR11048">
    <property type="entry name" value="PRENYLTRANSFERASES"/>
    <property type="match status" value="1"/>
</dbReference>
<proteinExistence type="inferred from homology"/>
<dbReference type="InterPro" id="IPR000537">
    <property type="entry name" value="UbiA_prenyltransferase"/>
</dbReference>
<keyword evidence="9 12" id="KW-1133">Transmembrane helix</keyword>
<dbReference type="PANTHER" id="PTHR11048:SF28">
    <property type="entry name" value="4-HYDROXYBENZOATE POLYPRENYLTRANSFERASE, MITOCHONDRIAL"/>
    <property type="match status" value="1"/>
</dbReference>
<evidence type="ECO:0000256" key="3">
    <source>
        <dbReference type="ARBA" id="ARBA00005985"/>
    </source>
</evidence>
<dbReference type="Gene3D" id="1.20.120.1780">
    <property type="entry name" value="UbiA prenyltransferase"/>
    <property type="match status" value="1"/>
</dbReference>
<dbReference type="EC" id="2.5.1.39" evidence="11"/>
<keyword evidence="10 12" id="KW-0472">Membrane</keyword>
<dbReference type="InterPro" id="IPR006371">
    <property type="entry name" value="Polyprenyltransferase_UbiA-li"/>
</dbReference>
<dbReference type="Pfam" id="PF01040">
    <property type="entry name" value="UbiA"/>
    <property type="match status" value="1"/>
</dbReference>
<evidence type="ECO:0000256" key="6">
    <source>
        <dbReference type="ARBA" id="ARBA00022679"/>
    </source>
</evidence>
<feature type="transmembrane region" description="Helical" evidence="12">
    <location>
        <begin position="20"/>
        <end position="43"/>
    </location>
</feature>
<dbReference type="EMBL" id="CADCTW010000200">
    <property type="protein sequence ID" value="CAA9359971.1"/>
    <property type="molecule type" value="Genomic_DNA"/>
</dbReference>
<evidence type="ECO:0000256" key="1">
    <source>
        <dbReference type="ARBA" id="ARBA00001946"/>
    </source>
</evidence>
<reference evidence="13" key="1">
    <citation type="submission" date="2020-02" db="EMBL/GenBank/DDBJ databases">
        <authorList>
            <person name="Meier V. D."/>
        </authorList>
    </citation>
    <scope>NUCLEOTIDE SEQUENCE</scope>
    <source>
        <strain evidence="13">AVDCRST_MAG68</strain>
    </source>
</reference>
<sequence>MSDRVMEGQHIRGRGRLADFSNLVKLPHTIFALPFALVGATLASYEHPVYLRSIFLILTAFTSARFAAMGFNRIADRAIDARNPRTRMREIPAGKLSVTEAGAAVVVASGIFFLCAALLNPLCLMLAPLALGWILFYSYTKRFTRWAHLVLGVALAIAPVGAYLAVAGEWSRPAGALLALAGAVLCWVAGFDILYSLQDMEFDRAEGLHSVPAALGARGALVVSRTLHVVSTALFVALGFMVPGLGVLYFAATAVIGVMLAYEQSLVRSDDFSKIDAAFFNVNGAISVVFFLMVLAERLFT</sequence>
<protein>
    <recommendedName>
        <fullName evidence="11">4-hydroxybenzoate polyprenyltransferase</fullName>
        <ecNumber evidence="11">2.5.1.39</ecNumber>
    </recommendedName>
</protein>
<keyword evidence="7" id="KW-0831">Ubiquinone biosynthesis</keyword>
<keyword evidence="8 12" id="KW-0812">Transmembrane</keyword>
<accession>A0A6J4MHR9</accession>
<dbReference type="InterPro" id="IPR044878">
    <property type="entry name" value="UbiA_sf"/>
</dbReference>
<evidence type="ECO:0000256" key="12">
    <source>
        <dbReference type="SAM" id="Phobius"/>
    </source>
</evidence>
<organism evidence="13">
    <name type="scientific">uncultured Gemmatimonadota bacterium</name>
    <dbReference type="NCBI Taxonomy" id="203437"/>
    <lineage>
        <taxon>Bacteria</taxon>
        <taxon>Pseudomonadati</taxon>
        <taxon>Gemmatimonadota</taxon>
        <taxon>environmental samples</taxon>
    </lineage>
</organism>
<comment type="cofactor">
    <cofactor evidence="1">
        <name>Mg(2+)</name>
        <dbReference type="ChEBI" id="CHEBI:18420"/>
    </cofactor>
</comment>
<comment type="subcellular location">
    <subcellularLocation>
        <location evidence="2">Membrane</location>
        <topology evidence="2">Multi-pass membrane protein</topology>
    </subcellularLocation>
</comment>
<feature type="transmembrane region" description="Helical" evidence="12">
    <location>
        <begin position="234"/>
        <end position="262"/>
    </location>
</feature>
<dbReference type="AlphaFoldDB" id="A0A6J4MHR9"/>
<evidence type="ECO:0000256" key="2">
    <source>
        <dbReference type="ARBA" id="ARBA00004141"/>
    </source>
</evidence>
<feature type="transmembrane region" description="Helical" evidence="12">
    <location>
        <begin position="277"/>
        <end position="296"/>
    </location>
</feature>
<keyword evidence="4" id="KW-1003">Cell membrane</keyword>
<evidence type="ECO:0000313" key="13">
    <source>
        <dbReference type="EMBL" id="CAA9359971.1"/>
    </source>
</evidence>
<comment type="similarity">
    <text evidence="3">Belongs to the UbiA prenyltransferase family.</text>
</comment>
<evidence type="ECO:0000256" key="10">
    <source>
        <dbReference type="ARBA" id="ARBA00023136"/>
    </source>
</evidence>
<evidence type="ECO:0000256" key="8">
    <source>
        <dbReference type="ARBA" id="ARBA00022692"/>
    </source>
</evidence>
<feature type="transmembrane region" description="Helical" evidence="12">
    <location>
        <begin position="119"/>
        <end position="139"/>
    </location>
</feature>
<keyword evidence="5" id="KW-0997">Cell inner membrane</keyword>
<dbReference type="CDD" id="cd13959">
    <property type="entry name" value="PT_UbiA_COQ2"/>
    <property type="match status" value="1"/>
</dbReference>
<evidence type="ECO:0000256" key="11">
    <source>
        <dbReference type="ARBA" id="ARBA00034524"/>
    </source>
</evidence>
<evidence type="ECO:0000256" key="7">
    <source>
        <dbReference type="ARBA" id="ARBA00022688"/>
    </source>
</evidence>
<feature type="transmembrane region" description="Helical" evidence="12">
    <location>
        <begin position="146"/>
        <end position="168"/>
    </location>
</feature>
<dbReference type="InterPro" id="IPR039653">
    <property type="entry name" value="Prenyltransferase"/>
</dbReference>
<feature type="transmembrane region" description="Helical" evidence="12">
    <location>
        <begin position="93"/>
        <end position="113"/>
    </location>
</feature>
<dbReference type="GO" id="GO:0008412">
    <property type="term" value="F:4-hydroxybenzoate polyprenyltransferase activity"/>
    <property type="evidence" value="ECO:0007669"/>
    <property type="project" value="UniProtKB-EC"/>
</dbReference>
<evidence type="ECO:0000256" key="5">
    <source>
        <dbReference type="ARBA" id="ARBA00022519"/>
    </source>
</evidence>
<evidence type="ECO:0000256" key="9">
    <source>
        <dbReference type="ARBA" id="ARBA00022989"/>
    </source>
</evidence>
<feature type="transmembrane region" description="Helical" evidence="12">
    <location>
        <begin position="174"/>
        <end position="195"/>
    </location>
</feature>
<dbReference type="Gene3D" id="1.10.357.140">
    <property type="entry name" value="UbiA prenyltransferase"/>
    <property type="match status" value="1"/>
</dbReference>
<name>A0A6J4MHR9_9BACT</name>
<dbReference type="NCBIfam" id="TIGR01475">
    <property type="entry name" value="ubiA_other"/>
    <property type="match status" value="1"/>
</dbReference>
<dbReference type="GO" id="GO:0005886">
    <property type="term" value="C:plasma membrane"/>
    <property type="evidence" value="ECO:0007669"/>
    <property type="project" value="TreeGrafter"/>
</dbReference>
<dbReference type="FunFam" id="1.10.357.140:FF:000008">
    <property type="entry name" value="4-hydroxybenzoate octaprenyltransferase"/>
    <property type="match status" value="1"/>
</dbReference>
<evidence type="ECO:0000256" key="4">
    <source>
        <dbReference type="ARBA" id="ARBA00022475"/>
    </source>
</evidence>
<feature type="transmembrane region" description="Helical" evidence="12">
    <location>
        <begin position="49"/>
        <end position="72"/>
    </location>
</feature>